<dbReference type="Proteomes" id="UP001152888">
    <property type="component" value="Unassembled WGS sequence"/>
</dbReference>
<feature type="compositionally biased region" description="Low complexity" evidence="1">
    <location>
        <begin position="905"/>
        <end position="915"/>
    </location>
</feature>
<feature type="compositionally biased region" description="Low complexity" evidence="1">
    <location>
        <begin position="577"/>
        <end position="589"/>
    </location>
</feature>
<sequence>MPPVRWKELLFVAAMSIYQVLTVADAHRNMQDAISISADGWRPIVGTRRQPPAFNSDARITQYKNPSQVEIVKAETKLLSSSNASTSPEKSTSKPYVVENLNNINADHGSRLNGGSKIPPHTKHAPINPQYPHNGGYHTIPTATHTPPKVVIKSVTPGRPLPLVIKKITSPPPPRFQQQLQPQPPQKQKLKPLRGPLGQHSTREEVYVPGPGGPGSYQFISHPSSNVKIREAQGLGLLGTNHYSVNQPHGHIEFTNRFPSNNGHFEQFKSNPVTYIFSKSQPQQFKNQNDEYTRNLVPPPVGRIPQEKQKQKNIPKLQDNVIVPSVTEAVINFDNFGAIRGARPQIHENLVPFGTFGFPSHQFKPKEQVSDVQVTKEHVKYHHPVSTGGLSNFRSPGLPDFGFDFRSTTNPAQPPRLQTYEVTEGKWIDNPNPFTYNFQRGHTPPHRGQHGTARPEISPQPIVELNLPPFLPTPYSPEGTVPSPTQSDAATVFSQVSHKMNKYKNDQLTTNLMFFDIKEVSTHYPILGNPGFEPNPTQTDTPLPMNENGEINEITTQQREETTTQRPKTRRRRPQPRRTTTTSTTTTTEEPARYTVVENYESQKTQDNSENEMSTETERPYRRQRPRPNRYRDPEDRPNRVKDSDERPNKLRDSEDRPSRHRTQQTTGTGDGEDISNEKRVRGRYRFRQRGGQYESTEYQNQPIRRRRPTTTESPYNHRSAETEPSIDQTGEGETFVETQKVRPTQEVEAETYNRYKEEEQTTSANEFAVATPNAEVTEEASVVSVTEAVDTTIHNAPENEVDFSTSQPLQEHSYEHQTVIVTTLPPTTTPTTTTTTEEPSTTKATKSRGRPMKYNTANRPRFSVKDYRQRLNQYTSTTPSTTTDFSRSSSEGPKIRFPSRLRTRPTTTTTTTTPSYPRDEEGNTEPIFRRKFKPKDPRHQASPATETENANVITENTVKAVNPRLRPFGRFRTTTETSETKVSIKSDLFNIARRRNSFNSRNKLRNKNATEDATTVNEIETTEPITTTHAQIDENQDEEISTKIHRKTTEPSSTSTESNTEAVSEDDYSQRVSELTSSFKNDDGYFKSLSTNSRRIPSHFTISTEDPILPIEAFFPNIKEKENKEGN</sequence>
<feature type="region of interest" description="Disordered" evidence="1">
    <location>
        <begin position="874"/>
        <end position="928"/>
    </location>
</feature>
<dbReference type="AlphaFoldDB" id="A0A9P0L6P7"/>
<feature type="region of interest" description="Disordered" evidence="1">
    <location>
        <begin position="463"/>
        <end position="487"/>
    </location>
</feature>
<reference evidence="3" key="1">
    <citation type="submission" date="2022-03" db="EMBL/GenBank/DDBJ databases">
        <authorList>
            <person name="Sayadi A."/>
        </authorList>
    </citation>
    <scope>NUCLEOTIDE SEQUENCE</scope>
</reference>
<organism evidence="3 4">
    <name type="scientific">Acanthoscelides obtectus</name>
    <name type="common">Bean weevil</name>
    <name type="synonym">Bruchus obtectus</name>
    <dbReference type="NCBI Taxonomy" id="200917"/>
    <lineage>
        <taxon>Eukaryota</taxon>
        <taxon>Metazoa</taxon>
        <taxon>Ecdysozoa</taxon>
        <taxon>Arthropoda</taxon>
        <taxon>Hexapoda</taxon>
        <taxon>Insecta</taxon>
        <taxon>Pterygota</taxon>
        <taxon>Neoptera</taxon>
        <taxon>Endopterygota</taxon>
        <taxon>Coleoptera</taxon>
        <taxon>Polyphaga</taxon>
        <taxon>Cucujiformia</taxon>
        <taxon>Chrysomeloidea</taxon>
        <taxon>Chrysomelidae</taxon>
        <taxon>Bruchinae</taxon>
        <taxon>Bruchini</taxon>
        <taxon>Acanthoscelides</taxon>
    </lineage>
</organism>
<feature type="region of interest" description="Disordered" evidence="1">
    <location>
        <begin position="527"/>
        <end position="765"/>
    </location>
</feature>
<evidence type="ECO:0000256" key="1">
    <source>
        <dbReference type="SAM" id="MobiDB-lite"/>
    </source>
</evidence>
<dbReference type="OrthoDB" id="6764014at2759"/>
<feature type="compositionally biased region" description="Basic and acidic residues" evidence="1">
    <location>
        <begin position="630"/>
        <end position="658"/>
    </location>
</feature>
<accession>A0A9P0L6P7</accession>
<proteinExistence type="predicted"/>
<evidence type="ECO:0000313" key="3">
    <source>
        <dbReference type="EMBL" id="CAH1991988.1"/>
    </source>
</evidence>
<feature type="compositionally biased region" description="Low complexity" evidence="1">
    <location>
        <begin position="825"/>
        <end position="843"/>
    </location>
</feature>
<feature type="compositionally biased region" description="Low complexity" evidence="1">
    <location>
        <begin position="876"/>
        <end position="891"/>
    </location>
</feature>
<feature type="region of interest" description="Disordered" evidence="1">
    <location>
        <begin position="168"/>
        <end position="200"/>
    </location>
</feature>
<feature type="signal peptide" evidence="2">
    <location>
        <begin position="1"/>
        <end position="22"/>
    </location>
</feature>
<dbReference type="EMBL" id="CAKOFQ010007130">
    <property type="protein sequence ID" value="CAH1991988.1"/>
    <property type="molecule type" value="Genomic_DNA"/>
</dbReference>
<feature type="chain" id="PRO_5040443579" evidence="2">
    <location>
        <begin position="23"/>
        <end position="1128"/>
    </location>
</feature>
<evidence type="ECO:0000256" key="2">
    <source>
        <dbReference type="SAM" id="SignalP"/>
    </source>
</evidence>
<feature type="region of interest" description="Disordered" evidence="1">
    <location>
        <begin position="825"/>
        <end position="857"/>
    </location>
</feature>
<keyword evidence="4" id="KW-1185">Reference proteome</keyword>
<evidence type="ECO:0000313" key="4">
    <source>
        <dbReference type="Proteomes" id="UP001152888"/>
    </source>
</evidence>
<name>A0A9P0L6P7_ACAOB</name>
<protein>
    <submittedName>
        <fullName evidence="3">Uncharacterized protein</fullName>
    </submittedName>
</protein>
<gene>
    <name evidence="3" type="ORF">ACAOBT_LOCUS20601</name>
</gene>
<feature type="compositionally biased region" description="Basic residues" evidence="1">
    <location>
        <begin position="567"/>
        <end position="576"/>
    </location>
</feature>
<feature type="compositionally biased region" description="Basic and acidic residues" evidence="1">
    <location>
        <begin position="740"/>
        <end position="760"/>
    </location>
</feature>
<feature type="compositionally biased region" description="Low complexity" evidence="1">
    <location>
        <begin position="1051"/>
        <end position="1063"/>
    </location>
</feature>
<keyword evidence="2" id="KW-0732">Signal</keyword>
<feature type="region of interest" description="Disordered" evidence="1">
    <location>
        <begin position="1042"/>
        <end position="1070"/>
    </location>
</feature>
<comment type="caution">
    <text evidence="3">The sequence shown here is derived from an EMBL/GenBank/DDBJ whole genome shotgun (WGS) entry which is preliminary data.</text>
</comment>